<gene>
    <name evidence="1" type="ORF">SEMRO_1677_G290560.1</name>
</gene>
<dbReference type="OrthoDB" id="71226at2759"/>
<organism evidence="1 2">
    <name type="scientific">Seminavis robusta</name>
    <dbReference type="NCBI Taxonomy" id="568900"/>
    <lineage>
        <taxon>Eukaryota</taxon>
        <taxon>Sar</taxon>
        <taxon>Stramenopiles</taxon>
        <taxon>Ochrophyta</taxon>
        <taxon>Bacillariophyta</taxon>
        <taxon>Bacillariophyceae</taxon>
        <taxon>Bacillariophycidae</taxon>
        <taxon>Naviculales</taxon>
        <taxon>Naviculaceae</taxon>
        <taxon>Seminavis</taxon>
    </lineage>
</organism>
<accession>A0A9N8HU11</accession>
<dbReference type="EMBL" id="CAICTM010001675">
    <property type="protein sequence ID" value="CAB9525447.1"/>
    <property type="molecule type" value="Genomic_DNA"/>
</dbReference>
<protein>
    <submittedName>
        <fullName evidence="1">Uncharacterized protein</fullName>
    </submittedName>
</protein>
<comment type="caution">
    <text evidence="1">The sequence shown here is derived from an EMBL/GenBank/DDBJ whole genome shotgun (WGS) entry which is preliminary data.</text>
</comment>
<reference evidence="1" key="1">
    <citation type="submission" date="2020-06" db="EMBL/GenBank/DDBJ databases">
        <authorList>
            <consortium name="Plant Systems Biology data submission"/>
        </authorList>
    </citation>
    <scope>NUCLEOTIDE SEQUENCE</scope>
    <source>
        <strain evidence="1">D6</strain>
    </source>
</reference>
<dbReference type="AlphaFoldDB" id="A0A9N8HU11"/>
<dbReference type="Proteomes" id="UP001153069">
    <property type="component" value="Unassembled WGS sequence"/>
</dbReference>
<keyword evidence="2" id="KW-1185">Reference proteome</keyword>
<proteinExistence type="predicted"/>
<name>A0A9N8HU11_9STRA</name>
<sequence>MDVHVQYKALAQCDKDKVKVSIVCNDINRASQAKFIVTLVILHKIGKLAKRRDDLKTNKKASQWCAVLQYILLSHVMPPWVKDMAIEVMEELMTFKSHTAFEKSYPWLKCTSEKDWESIVPIFSYWIVQVGGKNHNRHSPVWKDLPQAKASLKTSFCFKESLDNGLDEPASSQSQQALMNERRAEAAAKRNAYFQQMSDINSWSLKRKETVRTMLPPGATDEDMIRIVLAGADEDLTLEDFDERLISRKFKLYLPGIALSHSFLKSTKAILPPSHLSENHTFSRIYEKNKGCPVSRKGLTDCLQGLAGCIGPDDLMEAKDIILKTWSTNPFMFDPMHYSTFSGGLHFSPIIDFMMGFMKVEWGSDPIPVANQMRAMDNEDQEGAQADPDLTEFFDFTSCFFWNAGHALVSLGAESAALEVEWNVGDIVSICQAYRQTGTKCFHRVFLSNIPDYTGVLPVFTDIFPLLHESKAKVSCHLHHDILFNNPKFESYAQYLFSTTSVSSIQRAEALLGMKYLGNADDGAWQDYLWTRSPKAFKMMSKEEFCTWLQSLFLLTILPPVRTYNQNLRVHYPNSVAAFVHLRKFFVHHLKYPAHWVSCTLDEMLCTSSSQQFSTKAIIPSYDPPLPVQSKGKEQKIDISAFTLDLQTQVAISIQQQQQLSKQLFYLHWKPLCLPSPCNNTN</sequence>
<evidence type="ECO:0000313" key="1">
    <source>
        <dbReference type="EMBL" id="CAB9525447.1"/>
    </source>
</evidence>
<evidence type="ECO:0000313" key="2">
    <source>
        <dbReference type="Proteomes" id="UP001153069"/>
    </source>
</evidence>